<evidence type="ECO:0000313" key="3">
    <source>
        <dbReference type="Proteomes" id="UP001159641"/>
    </source>
</evidence>
<accession>A0AB34GUT8</accession>
<protein>
    <submittedName>
        <fullName evidence="2">Uncharacterized protein</fullName>
    </submittedName>
</protein>
<dbReference type="AlphaFoldDB" id="A0AB34GUT8"/>
<gene>
    <name evidence="2" type="ORF">J1605_009906</name>
</gene>
<reference evidence="2 3" key="1">
    <citation type="submission" date="2022-11" db="EMBL/GenBank/DDBJ databases">
        <title>Whole genome sequence of Eschrichtius robustus ER-17-0199.</title>
        <authorList>
            <person name="Bruniche-Olsen A."/>
            <person name="Black A.N."/>
            <person name="Fields C.J."/>
            <person name="Walden K."/>
            <person name="Dewoody J.A."/>
        </authorList>
    </citation>
    <scope>NUCLEOTIDE SEQUENCE [LARGE SCALE GENOMIC DNA]</scope>
    <source>
        <strain evidence="2">ER-17-0199</strain>
        <tissue evidence="2">Blubber</tissue>
    </source>
</reference>
<dbReference type="EMBL" id="JAIQCJ010002099">
    <property type="protein sequence ID" value="KAJ8782707.1"/>
    <property type="molecule type" value="Genomic_DNA"/>
</dbReference>
<evidence type="ECO:0000256" key="1">
    <source>
        <dbReference type="SAM" id="MobiDB-lite"/>
    </source>
</evidence>
<sequence length="102" mass="10372">MPESPAGKRSRRPTERAEPEEGARHGPGLEDSTGVGSEGDSRATDEGEEAAGAEFGGLGGEECGSGVRRRRGHSGLAARPARRGRQGVGVAGGVDSAAHRLL</sequence>
<feature type="region of interest" description="Disordered" evidence="1">
    <location>
        <begin position="1"/>
        <end position="102"/>
    </location>
</feature>
<evidence type="ECO:0000313" key="2">
    <source>
        <dbReference type="EMBL" id="KAJ8782707.1"/>
    </source>
</evidence>
<dbReference type="Proteomes" id="UP001159641">
    <property type="component" value="Unassembled WGS sequence"/>
</dbReference>
<name>A0AB34GUT8_ESCRO</name>
<feature type="compositionally biased region" description="Basic and acidic residues" evidence="1">
    <location>
        <begin position="12"/>
        <end position="28"/>
    </location>
</feature>
<feature type="compositionally biased region" description="Gly residues" evidence="1">
    <location>
        <begin position="54"/>
        <end position="63"/>
    </location>
</feature>
<organism evidence="2 3">
    <name type="scientific">Eschrichtius robustus</name>
    <name type="common">California gray whale</name>
    <name type="synonym">Eschrichtius gibbosus</name>
    <dbReference type="NCBI Taxonomy" id="9764"/>
    <lineage>
        <taxon>Eukaryota</taxon>
        <taxon>Metazoa</taxon>
        <taxon>Chordata</taxon>
        <taxon>Craniata</taxon>
        <taxon>Vertebrata</taxon>
        <taxon>Euteleostomi</taxon>
        <taxon>Mammalia</taxon>
        <taxon>Eutheria</taxon>
        <taxon>Laurasiatheria</taxon>
        <taxon>Artiodactyla</taxon>
        <taxon>Whippomorpha</taxon>
        <taxon>Cetacea</taxon>
        <taxon>Mysticeti</taxon>
        <taxon>Eschrichtiidae</taxon>
        <taxon>Eschrichtius</taxon>
    </lineage>
</organism>
<keyword evidence="3" id="KW-1185">Reference proteome</keyword>
<proteinExistence type="predicted"/>
<comment type="caution">
    <text evidence="2">The sequence shown here is derived from an EMBL/GenBank/DDBJ whole genome shotgun (WGS) entry which is preliminary data.</text>
</comment>